<dbReference type="CDD" id="cd16155">
    <property type="entry name" value="sulfatase_like"/>
    <property type="match status" value="1"/>
</dbReference>
<dbReference type="SUPFAM" id="SSF53649">
    <property type="entry name" value="Alkaline phosphatase-like"/>
    <property type="match status" value="1"/>
</dbReference>
<dbReference type="EMBL" id="CP029480">
    <property type="protein sequence ID" value="AWV96773.1"/>
    <property type="molecule type" value="Genomic_DNA"/>
</dbReference>
<dbReference type="InterPro" id="IPR051849">
    <property type="entry name" value="GAG-degrading_sulfatase"/>
</dbReference>
<gene>
    <name evidence="2" type="ORF">DJ013_00620</name>
</gene>
<dbReference type="KEGG" id="als:DJ013_00620"/>
<dbReference type="PANTHER" id="PTHR46615">
    <property type="entry name" value="ARYLSULFATASE K"/>
    <property type="match status" value="1"/>
</dbReference>
<protein>
    <submittedName>
        <fullName evidence="2">Choline-sulfatase</fullName>
    </submittedName>
</protein>
<dbReference type="AlphaFoldDB" id="A0A2Z4G6S3"/>
<dbReference type="InterPro" id="IPR017850">
    <property type="entry name" value="Alkaline_phosphatase_core_sf"/>
</dbReference>
<keyword evidence="3" id="KW-1185">Reference proteome</keyword>
<feature type="domain" description="Sulfatase N-terminal" evidence="1">
    <location>
        <begin position="24"/>
        <end position="393"/>
    </location>
</feature>
<accession>A0A2Z4G6S3</accession>
<sequence>MQKIAIILCLLACFSCSKKEKDKPNIVFIFTDDQTFDAVNGLGNKQVITPNLDKLFQSGTTFSHAYNMGSWSGAVCTASRSMIISGMSVWNANKNRENWHQKDSASIAQTWPKLMESAGYDTYMTGKWHVDVPAESIFQKTVHVRPGMPDDAFKFANMGKVFKEQVATGKKTYAEVMPNGYNRPLSPTDNSWSPTDTSKGGYWEGGKHWSEVLKDDAKGFINEASTKDNPFFMYLAFNAPHDPRQAPQEFLDLYTVDDIEIPESFQPDYPLHDEIGVGPKLRDEALAPFPRTEFAIKTHLKEYYALISHLDHQIGEIVNELEEKGLMENTYIFLTADHGLAMGKHGLLGKQNMYDHSMRVPLLVAGPDLPKGQTNNEDVFLQDIMATSLELAQVEKPAFVEFNSLLSKVKNPEEASKLNGVYGAYLARQRMMRKDGYKLIVYPKADQTLLFDMTEDPLEMNNLSNDPAFQDKKQELLTSLISRQKELNDELDLSSFLNSNR</sequence>
<name>A0A2Z4G6S3_9BACT</name>
<dbReference type="Pfam" id="PF00884">
    <property type="entry name" value="Sulfatase"/>
    <property type="match status" value="1"/>
</dbReference>
<dbReference type="InterPro" id="IPR000917">
    <property type="entry name" value="Sulfatase_N"/>
</dbReference>
<proteinExistence type="predicted"/>
<dbReference type="Proteomes" id="UP000249873">
    <property type="component" value="Chromosome"/>
</dbReference>
<reference evidence="2 3" key="1">
    <citation type="submission" date="2018-05" db="EMBL/GenBank/DDBJ databases">
        <title>Complete genome sequence of Arcticibacterium luteifluviistationis SM1504T, a cytophagaceae bacterium isolated from Arctic surface seawater.</title>
        <authorList>
            <person name="Li Y."/>
            <person name="Qin Q.-L."/>
        </authorList>
    </citation>
    <scope>NUCLEOTIDE SEQUENCE [LARGE SCALE GENOMIC DNA]</scope>
    <source>
        <strain evidence="2 3">SM1504</strain>
    </source>
</reference>
<dbReference type="GO" id="GO:0004065">
    <property type="term" value="F:arylsulfatase activity"/>
    <property type="evidence" value="ECO:0007669"/>
    <property type="project" value="TreeGrafter"/>
</dbReference>
<dbReference type="GO" id="GO:0015024">
    <property type="term" value="F:glucuronate-2-sulfatase activity"/>
    <property type="evidence" value="ECO:0007669"/>
    <property type="project" value="TreeGrafter"/>
</dbReference>
<dbReference type="RefSeq" id="WP_111369875.1">
    <property type="nucleotide sequence ID" value="NZ_CP029480.1"/>
</dbReference>
<dbReference type="OrthoDB" id="9762324at2"/>
<evidence type="ECO:0000313" key="3">
    <source>
        <dbReference type="Proteomes" id="UP000249873"/>
    </source>
</evidence>
<dbReference type="PANTHER" id="PTHR46615:SF1">
    <property type="entry name" value="ARYLSULFATASE K"/>
    <property type="match status" value="1"/>
</dbReference>
<dbReference type="Gene3D" id="3.40.720.10">
    <property type="entry name" value="Alkaline Phosphatase, subunit A"/>
    <property type="match status" value="1"/>
</dbReference>
<evidence type="ECO:0000259" key="1">
    <source>
        <dbReference type="Pfam" id="PF00884"/>
    </source>
</evidence>
<organism evidence="2 3">
    <name type="scientific">Arcticibacterium luteifluviistationis</name>
    <dbReference type="NCBI Taxonomy" id="1784714"/>
    <lineage>
        <taxon>Bacteria</taxon>
        <taxon>Pseudomonadati</taxon>
        <taxon>Bacteroidota</taxon>
        <taxon>Cytophagia</taxon>
        <taxon>Cytophagales</taxon>
        <taxon>Leadbetterellaceae</taxon>
        <taxon>Arcticibacterium</taxon>
    </lineage>
</organism>
<evidence type="ECO:0000313" key="2">
    <source>
        <dbReference type="EMBL" id="AWV96773.1"/>
    </source>
</evidence>